<gene>
    <name evidence="1" type="ORF">RBWH47_02038</name>
</gene>
<reference evidence="1 2" key="1">
    <citation type="journal article" date="2013" name="Mar. Genomics">
        <title>Expression of sulfatases in Rhodopirellula baltica and the diversity of sulfatases in the genus Rhodopirellula.</title>
        <authorList>
            <person name="Wegner C.E."/>
            <person name="Richter-Heitmann T."/>
            <person name="Klindworth A."/>
            <person name="Klockow C."/>
            <person name="Richter M."/>
            <person name="Achstetter T."/>
            <person name="Glockner F.O."/>
            <person name="Harder J."/>
        </authorList>
    </citation>
    <scope>NUCLEOTIDE SEQUENCE [LARGE SCALE GENOMIC DNA]</scope>
    <source>
        <strain evidence="1 2">WH47</strain>
    </source>
</reference>
<accession>F2AS92</accession>
<dbReference type="Proteomes" id="UP000006222">
    <property type="component" value="Unassembled WGS sequence"/>
</dbReference>
<organism evidence="1 2">
    <name type="scientific">Rhodopirellula baltica WH47</name>
    <dbReference type="NCBI Taxonomy" id="991778"/>
    <lineage>
        <taxon>Bacteria</taxon>
        <taxon>Pseudomonadati</taxon>
        <taxon>Planctomycetota</taxon>
        <taxon>Planctomycetia</taxon>
        <taxon>Pirellulales</taxon>
        <taxon>Pirellulaceae</taxon>
        <taxon>Rhodopirellula</taxon>
    </lineage>
</organism>
<evidence type="ECO:0000313" key="1">
    <source>
        <dbReference type="EMBL" id="EGF27426.1"/>
    </source>
</evidence>
<sequence length="174" mass="19987">MTRFGKGEIKLQTEGDVEQQAKRLISLVRKTHSQSSSAAHRRFKEIAAAVDDQIGLIDQSEKHMKMLFERLIRAAELEVDVLCPWAHLLPELEYSSKQLAVANALWHFNKDLADEWTLPLGDFARTVWGYEEKSLRTIRPAVSKFVKFITSRGVNLKVSVRFREGVYRIDCKLS</sequence>
<name>F2AS92_RHOBT</name>
<evidence type="ECO:0000313" key="2">
    <source>
        <dbReference type="Proteomes" id="UP000006222"/>
    </source>
</evidence>
<dbReference type="EMBL" id="AFAR01000142">
    <property type="protein sequence ID" value="EGF27426.1"/>
    <property type="molecule type" value="Genomic_DNA"/>
</dbReference>
<protein>
    <submittedName>
        <fullName evidence="1">Uncharacterized protein</fullName>
    </submittedName>
</protein>
<dbReference type="PATRIC" id="fig|991778.3.peg.2745"/>
<comment type="caution">
    <text evidence="1">The sequence shown here is derived from an EMBL/GenBank/DDBJ whole genome shotgun (WGS) entry which is preliminary data.</text>
</comment>
<proteinExistence type="predicted"/>
<dbReference type="AlphaFoldDB" id="F2AS92"/>